<accession>A0A395I3G6</accession>
<sequence>MRVFNEPEYLDMIQEDGLSWEEIIARPSFKHNRLFRMTPSINKQSIKDALFGQGEILGALIYYRELEQLLLSTQGHDPTKSKAHVITTIEEYAHAKAALRELETILNRYEWDVDAGDANETLGRLTLPLTGVAPGKEGLFSAHPPDYLT</sequence>
<dbReference type="VEuPathDB" id="FungiDB:BO97DRAFT_423507"/>
<organism evidence="1 2">
    <name type="scientific">Aspergillus homomorphus (strain CBS 101889)</name>
    <dbReference type="NCBI Taxonomy" id="1450537"/>
    <lineage>
        <taxon>Eukaryota</taxon>
        <taxon>Fungi</taxon>
        <taxon>Dikarya</taxon>
        <taxon>Ascomycota</taxon>
        <taxon>Pezizomycotina</taxon>
        <taxon>Eurotiomycetes</taxon>
        <taxon>Eurotiomycetidae</taxon>
        <taxon>Eurotiales</taxon>
        <taxon>Aspergillaceae</taxon>
        <taxon>Aspergillus</taxon>
        <taxon>Aspergillus subgen. Circumdati</taxon>
    </lineage>
</organism>
<evidence type="ECO:0000313" key="1">
    <source>
        <dbReference type="EMBL" id="RAL13728.1"/>
    </source>
</evidence>
<dbReference type="RefSeq" id="XP_025552882.1">
    <property type="nucleotide sequence ID" value="XM_025696881.1"/>
</dbReference>
<dbReference type="GeneID" id="37201170"/>
<dbReference type="EMBL" id="KZ824278">
    <property type="protein sequence ID" value="RAL13728.1"/>
    <property type="molecule type" value="Genomic_DNA"/>
</dbReference>
<reference evidence="1 2" key="1">
    <citation type="submission" date="2018-02" db="EMBL/GenBank/DDBJ databases">
        <title>The genomes of Aspergillus section Nigri reveals drivers in fungal speciation.</title>
        <authorList>
            <consortium name="DOE Joint Genome Institute"/>
            <person name="Vesth T.C."/>
            <person name="Nybo J."/>
            <person name="Theobald S."/>
            <person name="Brandl J."/>
            <person name="Frisvad J.C."/>
            <person name="Nielsen K.F."/>
            <person name="Lyhne E.K."/>
            <person name="Kogle M.E."/>
            <person name="Kuo A."/>
            <person name="Riley R."/>
            <person name="Clum A."/>
            <person name="Nolan M."/>
            <person name="Lipzen A."/>
            <person name="Salamov A."/>
            <person name="Henrissat B."/>
            <person name="Wiebenga A."/>
            <person name="De vries R.P."/>
            <person name="Grigoriev I.V."/>
            <person name="Mortensen U.H."/>
            <person name="Andersen M.R."/>
            <person name="Baker S.E."/>
        </authorList>
    </citation>
    <scope>NUCLEOTIDE SEQUENCE [LARGE SCALE GENOMIC DNA]</scope>
    <source>
        <strain evidence="1 2">CBS 101889</strain>
    </source>
</reference>
<name>A0A395I3G6_ASPHC</name>
<protein>
    <submittedName>
        <fullName evidence="1">Uncharacterized protein</fullName>
    </submittedName>
</protein>
<gene>
    <name evidence="1" type="ORF">BO97DRAFT_423507</name>
</gene>
<dbReference type="Proteomes" id="UP000248961">
    <property type="component" value="Unassembled WGS sequence"/>
</dbReference>
<proteinExistence type="predicted"/>
<keyword evidence="2" id="KW-1185">Reference proteome</keyword>
<evidence type="ECO:0000313" key="2">
    <source>
        <dbReference type="Proteomes" id="UP000248961"/>
    </source>
</evidence>
<dbReference type="STRING" id="1450537.A0A395I3G6"/>
<dbReference type="AlphaFoldDB" id="A0A395I3G6"/>